<dbReference type="STRING" id="1220578.FPE01S_03_06020"/>
<dbReference type="Proteomes" id="UP000033121">
    <property type="component" value="Unassembled WGS sequence"/>
</dbReference>
<organism evidence="10 11">
    <name type="scientific">Flavihumibacter petaseus NBRC 106054</name>
    <dbReference type="NCBI Taxonomy" id="1220578"/>
    <lineage>
        <taxon>Bacteria</taxon>
        <taxon>Pseudomonadati</taxon>
        <taxon>Bacteroidota</taxon>
        <taxon>Chitinophagia</taxon>
        <taxon>Chitinophagales</taxon>
        <taxon>Chitinophagaceae</taxon>
        <taxon>Flavihumibacter</taxon>
    </lineage>
</organism>
<dbReference type="Pfam" id="PF13229">
    <property type="entry name" value="Beta_helix"/>
    <property type="match status" value="1"/>
</dbReference>
<evidence type="ECO:0000259" key="9">
    <source>
        <dbReference type="Pfam" id="PF23764"/>
    </source>
</evidence>
<dbReference type="EMBL" id="BBWV01000003">
    <property type="protein sequence ID" value="GAO44564.1"/>
    <property type="molecule type" value="Genomic_DNA"/>
</dbReference>
<dbReference type="AlphaFoldDB" id="A0A0E9N415"/>
<dbReference type="InterPro" id="IPR056441">
    <property type="entry name" value="Beta-barrel_GLAA-B_II"/>
</dbReference>
<keyword evidence="4" id="KW-0677">Repeat</keyword>
<dbReference type="SUPFAM" id="SSF51126">
    <property type="entry name" value="Pectin lyase-like"/>
    <property type="match status" value="1"/>
</dbReference>
<dbReference type="InterPro" id="IPR039448">
    <property type="entry name" value="Beta_helix"/>
</dbReference>
<comment type="catalytic activity">
    <reaction evidence="2">
        <text>Hydrolysis of terminal, non-reducing branched (1-&gt;3)-alpha-D-galactosidic residues, producing free D-galactose.</text>
        <dbReference type="EC" id="3.2.1.n1"/>
    </reaction>
</comment>
<keyword evidence="5" id="KW-0378">Hydrolase</keyword>
<evidence type="ECO:0000259" key="8">
    <source>
        <dbReference type="Pfam" id="PF23763"/>
    </source>
</evidence>
<dbReference type="Pfam" id="PF23763">
    <property type="entry name" value="Beta-barrel_GLAA-B_I"/>
    <property type="match status" value="1"/>
</dbReference>
<evidence type="ECO:0000256" key="6">
    <source>
        <dbReference type="ARBA" id="ARBA00023295"/>
    </source>
</evidence>
<dbReference type="Gene3D" id="2.160.20.10">
    <property type="entry name" value="Single-stranded right-handed beta-helix, Pectin lyase-like"/>
    <property type="match status" value="2"/>
</dbReference>
<dbReference type="InterPro" id="IPR057275">
    <property type="entry name" value="Beta-barrel_GLAA-B_I"/>
</dbReference>
<evidence type="ECO:0000256" key="4">
    <source>
        <dbReference type="ARBA" id="ARBA00022737"/>
    </source>
</evidence>
<evidence type="ECO:0000256" key="5">
    <source>
        <dbReference type="ARBA" id="ARBA00022801"/>
    </source>
</evidence>
<keyword evidence="11" id="KW-1185">Reference proteome</keyword>
<dbReference type="Pfam" id="PF23764">
    <property type="entry name" value="Beta-barrel_GLAA-B_II"/>
    <property type="match status" value="1"/>
</dbReference>
<feature type="domain" description="Right handed beta helix" evidence="7">
    <location>
        <begin position="427"/>
        <end position="579"/>
    </location>
</feature>
<comment type="caution">
    <text evidence="10">The sequence shown here is derived from an EMBL/GenBank/DDBJ whole genome shotgun (WGS) entry which is preliminary data.</text>
</comment>
<evidence type="ECO:0000256" key="1">
    <source>
        <dbReference type="ARBA" id="ARBA00001255"/>
    </source>
</evidence>
<keyword evidence="3" id="KW-0732">Signal</keyword>
<proteinExistence type="predicted"/>
<evidence type="ECO:0000313" key="10">
    <source>
        <dbReference type="EMBL" id="GAO44564.1"/>
    </source>
</evidence>
<sequence length="607" mass="67460">MTKARLEINIMRLLALLILMLPVFTMAQEVVRADAFGVRSNSFENASGAIRKAIDFCRGKSNATLLLPGGRIDVWPEGSVRKELYISNATENDTLSKEKNIAFDLADMHDLTIDGNNTLVVLHGKMVSFVLTGCRNVQLKNIRFDYERPTMSEMTLVKVSPNAIEAAIHPDTWFYIDESQRINWYGEGWKSRSYHTILLDTGSGRMHYSSFQPFAGSRAVRSGPLAVRFEGDFSRGNFAAGNVLTTRDPYRDNVGAFINRCANVRLEGITMNYMHGLGIVSQFSEDISLVKVRVAPPEGSGRVISAFADCFHFSGCRGRILLDSCLTSGSHDDPVNVHGTHLKIISISKGNEVTVRFMHHQTYGFEAYFAGDSIALTDPATLLAKGFAVVKTAKLVNRREMVLTLDKDLAGMMVGDCLENLTWTPELTVRNSRFEKTNTRGLLVTTRRKVVIENNVFYRTGMHAILIADDASSWYESGPVQDVIIRNNLFEGCGYNSDPQHTVIAISPENHKLVADRFVHRNITITGNRFNLVDVSVITARSVDGLQFTGNIISGDGNTTGKPSFSLTACKKVEIIGNDFRVGWRPEIQLENMKADQLKADLQVVKK</sequence>
<dbReference type="InterPro" id="IPR011050">
    <property type="entry name" value="Pectin_lyase_fold/virulence"/>
</dbReference>
<feature type="domain" description="GLAA-B beta-barrel" evidence="8">
    <location>
        <begin position="152"/>
        <end position="244"/>
    </location>
</feature>
<evidence type="ECO:0000256" key="2">
    <source>
        <dbReference type="ARBA" id="ARBA00001271"/>
    </source>
</evidence>
<dbReference type="InterPro" id="IPR006626">
    <property type="entry name" value="PbH1"/>
</dbReference>
<keyword evidence="6" id="KW-0326">Glycosidase</keyword>
<accession>A0A0E9N415</accession>
<reference evidence="10 11" key="1">
    <citation type="submission" date="2015-04" db="EMBL/GenBank/DDBJ databases">
        <title>Whole genome shotgun sequence of Flavihumibacter petaseus NBRC 106054.</title>
        <authorList>
            <person name="Miyazawa S."/>
            <person name="Hosoyama A."/>
            <person name="Hashimoto M."/>
            <person name="Noguchi M."/>
            <person name="Tsuchikane K."/>
            <person name="Ohji S."/>
            <person name="Yamazoe A."/>
            <person name="Ichikawa N."/>
            <person name="Kimura A."/>
            <person name="Fujita N."/>
        </authorList>
    </citation>
    <scope>NUCLEOTIDE SEQUENCE [LARGE SCALE GENOMIC DNA]</scope>
    <source>
        <strain evidence="10 11">NBRC 106054</strain>
    </source>
</reference>
<dbReference type="InterPro" id="IPR012334">
    <property type="entry name" value="Pectin_lyas_fold"/>
</dbReference>
<dbReference type="RefSeq" id="WP_083990320.1">
    <property type="nucleotide sequence ID" value="NZ_BBWV01000003.1"/>
</dbReference>
<comment type="catalytic activity">
    <reaction evidence="1">
        <text>Hydrolysis of terminal, non-reducing alpha-D-galactose residues in alpha-D-galactosides, including galactose oligosaccharides, galactomannans and galactolipids.</text>
        <dbReference type="EC" id="3.2.1.22"/>
    </reaction>
</comment>
<feature type="domain" description="GLAA-B beta-barrel" evidence="9">
    <location>
        <begin position="352"/>
        <end position="417"/>
    </location>
</feature>
<evidence type="ECO:0000256" key="3">
    <source>
        <dbReference type="ARBA" id="ARBA00022729"/>
    </source>
</evidence>
<dbReference type="OrthoDB" id="9807299at2"/>
<dbReference type="GO" id="GO:0004557">
    <property type="term" value="F:alpha-galactosidase activity"/>
    <property type="evidence" value="ECO:0007669"/>
    <property type="project" value="UniProtKB-EC"/>
</dbReference>
<evidence type="ECO:0000259" key="7">
    <source>
        <dbReference type="Pfam" id="PF13229"/>
    </source>
</evidence>
<gene>
    <name evidence="10" type="ORF">FPE01S_03_06020</name>
</gene>
<dbReference type="SMART" id="SM00710">
    <property type="entry name" value="PbH1"/>
    <property type="match status" value="5"/>
</dbReference>
<protein>
    <submittedName>
        <fullName evidence="10">Alpha-galactosidase</fullName>
    </submittedName>
</protein>
<name>A0A0E9N415_9BACT</name>
<evidence type="ECO:0000313" key="11">
    <source>
        <dbReference type="Proteomes" id="UP000033121"/>
    </source>
</evidence>